<dbReference type="InterPro" id="IPR036388">
    <property type="entry name" value="WH-like_DNA-bd_sf"/>
</dbReference>
<protein>
    <submittedName>
        <fullName evidence="1">Uncharacterized protein</fullName>
    </submittedName>
</protein>
<proteinExistence type="predicted"/>
<dbReference type="Gene3D" id="1.10.10.10">
    <property type="entry name" value="Winged helix-like DNA-binding domain superfamily/Winged helix DNA-binding domain"/>
    <property type="match status" value="1"/>
</dbReference>
<evidence type="ECO:0000313" key="2">
    <source>
        <dbReference type="Proteomes" id="UP000053586"/>
    </source>
</evidence>
<sequence length="87" mass="9839">MLAQLTQLKGRVIGVLIEKEITTPDQYSFSLNSLTLGCKQKSSREPIMHLRESEVQSVLCELRDSISGSGRQNKVIKLHKLKNRSDE</sequence>
<organism evidence="1 2">
    <name type="scientific">Glaciecola punicea ACAM 611</name>
    <dbReference type="NCBI Taxonomy" id="1121923"/>
    <lineage>
        <taxon>Bacteria</taxon>
        <taxon>Pseudomonadati</taxon>
        <taxon>Pseudomonadota</taxon>
        <taxon>Gammaproteobacteria</taxon>
        <taxon>Alteromonadales</taxon>
        <taxon>Alteromonadaceae</taxon>
        <taxon>Glaciecola</taxon>
    </lineage>
</organism>
<dbReference type="SUPFAM" id="SSF46785">
    <property type="entry name" value="Winged helix' DNA-binding domain"/>
    <property type="match status" value="1"/>
</dbReference>
<dbReference type="STRING" id="56804.BAE46_12415"/>
<dbReference type="eggNOG" id="COG3132">
    <property type="taxonomic scope" value="Bacteria"/>
</dbReference>
<dbReference type="PANTHER" id="PTHR38768">
    <property type="entry name" value="UPF0502 PROTEIN YCEH"/>
    <property type="match status" value="1"/>
</dbReference>
<keyword evidence="2" id="KW-1185">Reference proteome</keyword>
<dbReference type="EMBL" id="BAET01000013">
    <property type="protein sequence ID" value="GAB55559.1"/>
    <property type="molecule type" value="Genomic_DNA"/>
</dbReference>
<gene>
    <name evidence="1" type="ORF">GPUN_1435</name>
</gene>
<dbReference type="OrthoDB" id="9784785at2"/>
<reference evidence="1 2" key="1">
    <citation type="journal article" date="2012" name="J. Bacteriol.">
        <title>Genome sequence of proteorhodopsin-containing sea ice bacterium Glaciecola punicea ACAM 611T.</title>
        <authorList>
            <person name="Qin Q.-L."/>
            <person name="Xie B.-B."/>
            <person name="Shu Y.-L."/>
            <person name="Rong J.-C."/>
            <person name="Zhao D.-L."/>
            <person name="Zhang X.-Y."/>
            <person name="Chen X.-L."/>
            <person name="Zhou B.-C."/>
            <person name="Zhanga Y.-Z."/>
        </authorList>
    </citation>
    <scope>NUCLEOTIDE SEQUENCE [LARGE SCALE GENOMIC DNA]</scope>
    <source>
        <strain evidence="1 2">ACAM 611</strain>
    </source>
</reference>
<dbReference type="PANTHER" id="PTHR38768:SF1">
    <property type="entry name" value="UPF0502 PROTEIN YCEH"/>
    <property type="match status" value="1"/>
</dbReference>
<dbReference type="Proteomes" id="UP000053586">
    <property type="component" value="Unassembled WGS sequence"/>
</dbReference>
<accession>H5TB82</accession>
<dbReference type="InterPro" id="IPR007432">
    <property type="entry name" value="DUF480"/>
</dbReference>
<dbReference type="InterPro" id="IPR036390">
    <property type="entry name" value="WH_DNA-bd_sf"/>
</dbReference>
<dbReference type="Pfam" id="PF04337">
    <property type="entry name" value="DUF480"/>
    <property type="match status" value="1"/>
</dbReference>
<comment type="caution">
    <text evidence="1">The sequence shown here is derived from an EMBL/GenBank/DDBJ whole genome shotgun (WGS) entry which is preliminary data.</text>
</comment>
<reference evidence="1 2" key="2">
    <citation type="journal article" date="2017" name="Antonie Van Leeuwenhoek">
        <title>Rhizobium rhizosphaerae sp. nov., a novel species isolated from rice rhizosphere.</title>
        <authorList>
            <person name="Zhao J.J."/>
            <person name="Zhang J."/>
            <person name="Zhang R.J."/>
            <person name="Zhang C.W."/>
            <person name="Yin H.Q."/>
            <person name="Zhang X.X."/>
        </authorList>
    </citation>
    <scope>NUCLEOTIDE SEQUENCE [LARGE SCALE GENOMIC DNA]</scope>
    <source>
        <strain evidence="1 2">ACAM 611</strain>
    </source>
</reference>
<evidence type="ECO:0000313" key="1">
    <source>
        <dbReference type="EMBL" id="GAB55559.1"/>
    </source>
</evidence>
<name>H5TB82_9ALTE</name>
<dbReference type="AlphaFoldDB" id="H5TB82"/>
<dbReference type="RefSeq" id="WP_006004767.1">
    <property type="nucleotide sequence ID" value="NZ_BAET01000013.1"/>
</dbReference>